<sequence>MSVAISLAGDPFCPSSKKKDMKVECFLLNDIFSKSLTAEAGSFDAVTEERFEMMVEISVEILVNWAHMLFNIFAAMLSTPGKKSYGFGVQIILLLEKLVKMDLGESVALHPIKMLNTKSVHTYKRKSQASAPKAAAPPLLYSRRRRRPPCAAAAAARLRQTIVSGQFDDPFVLISSVLLVQADEGVSFLVVDRIGDIYRSLPRRADVIVTTVGARHKCQQGSGFEHPISSRPKYRRTSTTRRRRVRRRHDERHRVRWTHAGRALVARVTAEACEPVAHRGRCVARLDERRCTPGHAPGRAPLRAGRMALAETMGDVGSAAARLMADELARLSRLTGRCPAQLLCCRTPAGRPMNAHGCAACWRCRATVAHEAPLL</sequence>
<gene>
    <name evidence="2" type="ORF">F511_36571</name>
</gene>
<proteinExistence type="predicted"/>
<evidence type="ECO:0000313" key="3">
    <source>
        <dbReference type="Proteomes" id="UP000250235"/>
    </source>
</evidence>
<evidence type="ECO:0000313" key="2">
    <source>
        <dbReference type="EMBL" id="KZV49211.1"/>
    </source>
</evidence>
<keyword evidence="3" id="KW-1185">Reference proteome</keyword>
<feature type="compositionally biased region" description="Basic residues" evidence="1">
    <location>
        <begin position="232"/>
        <end position="251"/>
    </location>
</feature>
<name>A0A2Z7CQ59_9LAMI</name>
<protein>
    <submittedName>
        <fullName evidence="2">Uncharacterized protein</fullName>
    </submittedName>
</protein>
<reference evidence="2 3" key="1">
    <citation type="journal article" date="2015" name="Proc. Natl. Acad. Sci. U.S.A.">
        <title>The resurrection genome of Boea hygrometrica: A blueprint for survival of dehydration.</title>
        <authorList>
            <person name="Xiao L."/>
            <person name="Yang G."/>
            <person name="Zhang L."/>
            <person name="Yang X."/>
            <person name="Zhao S."/>
            <person name="Ji Z."/>
            <person name="Zhou Q."/>
            <person name="Hu M."/>
            <person name="Wang Y."/>
            <person name="Chen M."/>
            <person name="Xu Y."/>
            <person name="Jin H."/>
            <person name="Xiao X."/>
            <person name="Hu G."/>
            <person name="Bao F."/>
            <person name="Hu Y."/>
            <person name="Wan P."/>
            <person name="Li L."/>
            <person name="Deng X."/>
            <person name="Kuang T."/>
            <person name="Xiang C."/>
            <person name="Zhu J.K."/>
            <person name="Oliver M.J."/>
            <person name="He Y."/>
        </authorList>
    </citation>
    <scope>NUCLEOTIDE SEQUENCE [LARGE SCALE GENOMIC DNA]</scope>
    <source>
        <strain evidence="3">cv. XS01</strain>
    </source>
</reference>
<dbReference type="EMBL" id="KQ993175">
    <property type="protein sequence ID" value="KZV49211.1"/>
    <property type="molecule type" value="Genomic_DNA"/>
</dbReference>
<feature type="region of interest" description="Disordered" evidence="1">
    <location>
        <begin position="219"/>
        <end position="251"/>
    </location>
</feature>
<dbReference type="AlphaFoldDB" id="A0A2Z7CQ59"/>
<accession>A0A2Z7CQ59</accession>
<organism evidence="2 3">
    <name type="scientific">Dorcoceras hygrometricum</name>
    <dbReference type="NCBI Taxonomy" id="472368"/>
    <lineage>
        <taxon>Eukaryota</taxon>
        <taxon>Viridiplantae</taxon>
        <taxon>Streptophyta</taxon>
        <taxon>Embryophyta</taxon>
        <taxon>Tracheophyta</taxon>
        <taxon>Spermatophyta</taxon>
        <taxon>Magnoliopsida</taxon>
        <taxon>eudicotyledons</taxon>
        <taxon>Gunneridae</taxon>
        <taxon>Pentapetalae</taxon>
        <taxon>asterids</taxon>
        <taxon>lamiids</taxon>
        <taxon>Lamiales</taxon>
        <taxon>Gesneriaceae</taxon>
        <taxon>Didymocarpoideae</taxon>
        <taxon>Trichosporeae</taxon>
        <taxon>Loxocarpinae</taxon>
        <taxon>Dorcoceras</taxon>
    </lineage>
</organism>
<evidence type="ECO:0000256" key="1">
    <source>
        <dbReference type="SAM" id="MobiDB-lite"/>
    </source>
</evidence>
<dbReference type="Proteomes" id="UP000250235">
    <property type="component" value="Unassembled WGS sequence"/>
</dbReference>